<keyword evidence="3" id="KW-1185">Reference proteome</keyword>
<dbReference type="EMBL" id="KN847567">
    <property type="protein sequence ID" value="KIW00124.1"/>
    <property type="molecule type" value="Genomic_DNA"/>
</dbReference>
<sequence length="274" mass="30322">MPKSTTSLLPYELLALLRTPLAKPFISTRALQVLYIRSAKLISRRSQKFLLTAIPAVRRQLRWAVLIALLRTYFMFMRRVILDPRSGFERTINKHGGWMLLIALRERIKAKLRSREERKEGAQDFITPPTSPATSASSGASFASVPDYFLRSPTADPILLAVQQVIPDATGYKVVIPQPTSSDPDGQEDASHELARRISGKTVETRAFYQDGARTTPTTSESGRQKVVSLVIMEDLGETKTVKGAVTVATRSTNEVDTKTVEELGISFAEALAC</sequence>
<dbReference type="AlphaFoldDB" id="A0A0D2ALX2"/>
<dbReference type="RefSeq" id="XP_016209993.1">
    <property type="nucleotide sequence ID" value="XM_016362176.1"/>
</dbReference>
<dbReference type="InParanoid" id="A0A0D2ALX2"/>
<reference evidence="2 3" key="1">
    <citation type="submission" date="2015-01" db="EMBL/GenBank/DDBJ databases">
        <title>The Genome Sequence of Ochroconis gallopava CBS43764.</title>
        <authorList>
            <consortium name="The Broad Institute Genomics Platform"/>
            <person name="Cuomo C."/>
            <person name="de Hoog S."/>
            <person name="Gorbushina A."/>
            <person name="Stielow B."/>
            <person name="Teixiera M."/>
            <person name="Abouelleil A."/>
            <person name="Chapman S.B."/>
            <person name="Priest M."/>
            <person name="Young S.K."/>
            <person name="Wortman J."/>
            <person name="Nusbaum C."/>
            <person name="Birren B."/>
        </authorList>
    </citation>
    <scope>NUCLEOTIDE SEQUENCE [LARGE SCALE GENOMIC DNA]</scope>
    <source>
        <strain evidence="2 3">CBS 43764</strain>
    </source>
</reference>
<evidence type="ECO:0000313" key="2">
    <source>
        <dbReference type="EMBL" id="KIW00124.1"/>
    </source>
</evidence>
<gene>
    <name evidence="2" type="ORF">PV09_08306</name>
</gene>
<dbReference type="HOGENOM" id="CLU_1016361_0_0_1"/>
<dbReference type="GeneID" id="27316279"/>
<protein>
    <submittedName>
        <fullName evidence="2">Uncharacterized protein</fullName>
    </submittedName>
</protein>
<feature type="region of interest" description="Disordered" evidence="1">
    <location>
        <begin position="115"/>
        <end position="139"/>
    </location>
</feature>
<accession>A0A0D2ALX2</accession>
<evidence type="ECO:0000256" key="1">
    <source>
        <dbReference type="SAM" id="MobiDB-lite"/>
    </source>
</evidence>
<dbReference type="Proteomes" id="UP000053259">
    <property type="component" value="Unassembled WGS sequence"/>
</dbReference>
<dbReference type="VEuPathDB" id="FungiDB:PV09_08306"/>
<proteinExistence type="predicted"/>
<evidence type="ECO:0000313" key="3">
    <source>
        <dbReference type="Proteomes" id="UP000053259"/>
    </source>
</evidence>
<name>A0A0D2ALX2_9PEZI</name>
<organism evidence="2 3">
    <name type="scientific">Verruconis gallopava</name>
    <dbReference type="NCBI Taxonomy" id="253628"/>
    <lineage>
        <taxon>Eukaryota</taxon>
        <taxon>Fungi</taxon>
        <taxon>Dikarya</taxon>
        <taxon>Ascomycota</taxon>
        <taxon>Pezizomycotina</taxon>
        <taxon>Dothideomycetes</taxon>
        <taxon>Pleosporomycetidae</taxon>
        <taxon>Venturiales</taxon>
        <taxon>Sympoventuriaceae</taxon>
        <taxon>Verruconis</taxon>
    </lineage>
</organism>